<gene>
    <name evidence="2" type="ORF">IQ266_12700</name>
</gene>
<keyword evidence="3" id="KW-1185">Reference proteome</keyword>
<evidence type="ECO:0000313" key="2">
    <source>
        <dbReference type="EMBL" id="MBE9030590.1"/>
    </source>
</evidence>
<name>A0A928Z4V4_9CYAN</name>
<dbReference type="GO" id="GO:0016491">
    <property type="term" value="F:oxidoreductase activity"/>
    <property type="evidence" value="ECO:0007669"/>
    <property type="project" value="InterPro"/>
</dbReference>
<dbReference type="InterPro" id="IPR005025">
    <property type="entry name" value="FMN_Rdtase-like_dom"/>
</dbReference>
<dbReference type="InterPro" id="IPR029039">
    <property type="entry name" value="Flavoprotein-like_sf"/>
</dbReference>
<dbReference type="Pfam" id="PF03358">
    <property type="entry name" value="FMN_red"/>
    <property type="match status" value="1"/>
</dbReference>
<dbReference type="RefSeq" id="WP_264325420.1">
    <property type="nucleotide sequence ID" value="NZ_JADEXQ010000039.1"/>
</dbReference>
<feature type="domain" description="NADPH-dependent FMN reductase-like" evidence="1">
    <location>
        <begin position="2"/>
        <end position="64"/>
    </location>
</feature>
<dbReference type="AlphaFoldDB" id="A0A928Z4V4"/>
<protein>
    <submittedName>
        <fullName evidence="2">NAD(P)H-dependent oxidoreductase</fullName>
    </submittedName>
</protein>
<accession>A0A928Z4V4</accession>
<dbReference type="SUPFAM" id="SSF52218">
    <property type="entry name" value="Flavoproteins"/>
    <property type="match status" value="1"/>
</dbReference>
<dbReference type="Gene3D" id="3.40.50.360">
    <property type="match status" value="1"/>
</dbReference>
<evidence type="ECO:0000259" key="1">
    <source>
        <dbReference type="Pfam" id="PF03358"/>
    </source>
</evidence>
<reference evidence="2" key="1">
    <citation type="submission" date="2020-10" db="EMBL/GenBank/DDBJ databases">
        <authorList>
            <person name="Castelo-Branco R."/>
            <person name="Eusebio N."/>
            <person name="Adriana R."/>
            <person name="Vieira A."/>
            <person name="Brugerolle De Fraissinette N."/>
            <person name="Rezende De Castro R."/>
            <person name="Schneider M.P."/>
            <person name="Vasconcelos V."/>
            <person name="Leao P.N."/>
        </authorList>
    </citation>
    <scope>NUCLEOTIDE SEQUENCE</scope>
    <source>
        <strain evidence="2">LEGE 11480</strain>
    </source>
</reference>
<dbReference type="Proteomes" id="UP000625316">
    <property type="component" value="Unassembled WGS sequence"/>
</dbReference>
<proteinExistence type="predicted"/>
<evidence type="ECO:0000313" key="3">
    <source>
        <dbReference type="Proteomes" id="UP000625316"/>
    </source>
</evidence>
<dbReference type="EMBL" id="JADEXQ010000039">
    <property type="protein sequence ID" value="MBE9030590.1"/>
    <property type="molecule type" value="Genomic_DNA"/>
</dbReference>
<sequence length="102" mass="10683">MISSPEYAHGIAGSLKNGLDWLVGSGEFVHKPVMLINASLRATIAQASLAEILTTMAAKVINPCCITLPIMGSGLDATGIVDTPELAEVLARSLSDFAKHLH</sequence>
<organism evidence="2 3">
    <name type="scientific">Romeriopsis navalis LEGE 11480</name>
    <dbReference type="NCBI Taxonomy" id="2777977"/>
    <lineage>
        <taxon>Bacteria</taxon>
        <taxon>Bacillati</taxon>
        <taxon>Cyanobacteriota</taxon>
        <taxon>Cyanophyceae</taxon>
        <taxon>Leptolyngbyales</taxon>
        <taxon>Leptolyngbyaceae</taxon>
        <taxon>Romeriopsis</taxon>
        <taxon>Romeriopsis navalis</taxon>
    </lineage>
</organism>
<comment type="caution">
    <text evidence="2">The sequence shown here is derived from an EMBL/GenBank/DDBJ whole genome shotgun (WGS) entry which is preliminary data.</text>
</comment>